<protein>
    <submittedName>
        <fullName evidence="2">Uncharacterized protein</fullName>
    </submittedName>
</protein>
<evidence type="ECO:0000256" key="1">
    <source>
        <dbReference type="SAM" id="Phobius"/>
    </source>
</evidence>
<dbReference type="AlphaFoldDB" id="A0A8J4EJC8"/>
<keyword evidence="3" id="KW-1185">Reference proteome</keyword>
<dbReference type="EMBL" id="BOPO01000019">
    <property type="protein sequence ID" value="GIL26166.1"/>
    <property type="molecule type" value="Genomic_DNA"/>
</dbReference>
<evidence type="ECO:0000313" key="3">
    <source>
        <dbReference type="Proteomes" id="UP000614996"/>
    </source>
</evidence>
<organism evidence="2 3">
    <name type="scientific">Actinocatenispora comari</name>
    <dbReference type="NCBI Taxonomy" id="2807577"/>
    <lineage>
        <taxon>Bacteria</taxon>
        <taxon>Bacillati</taxon>
        <taxon>Actinomycetota</taxon>
        <taxon>Actinomycetes</taxon>
        <taxon>Micromonosporales</taxon>
        <taxon>Micromonosporaceae</taxon>
        <taxon>Actinocatenispora</taxon>
    </lineage>
</organism>
<proteinExistence type="predicted"/>
<reference evidence="3" key="1">
    <citation type="journal article" date="2021" name="Int. J. Syst. Evol. Microbiol.">
        <title>Actinocatenispora comari sp. nov., an endophytic actinomycete isolated from aerial parts of Comarum salesowianum.</title>
        <authorList>
            <person name="Oyunbileg N."/>
            <person name="Iizaka Y."/>
            <person name="Hamada M."/>
            <person name="Davaapurev B.O."/>
            <person name="Fukumoto A."/>
            <person name="Tsetseg B."/>
            <person name="Kato F."/>
            <person name="Tamura T."/>
            <person name="Batkhuu J."/>
            <person name="Anzai Y."/>
        </authorList>
    </citation>
    <scope>NUCLEOTIDE SEQUENCE [LARGE SCALE GENOMIC DNA]</scope>
    <source>
        <strain evidence="3">NUM-2625</strain>
    </source>
</reference>
<comment type="caution">
    <text evidence="2">The sequence shown here is derived from an EMBL/GenBank/DDBJ whole genome shotgun (WGS) entry which is preliminary data.</text>
</comment>
<keyword evidence="1" id="KW-1133">Transmembrane helix</keyword>
<keyword evidence="1" id="KW-0812">Transmembrane</keyword>
<evidence type="ECO:0000313" key="2">
    <source>
        <dbReference type="EMBL" id="GIL26166.1"/>
    </source>
</evidence>
<dbReference type="Proteomes" id="UP000614996">
    <property type="component" value="Unassembled WGS sequence"/>
</dbReference>
<sequence length="177" mass="18364">MGRIVKTRGEGVTKYYWYPGEKADWIRAAVAVGAGLVVLALVALFTHSGLWASVLGTSVTAAVAGLNFGRRDARALRDLPDIASARKAAIVDTGRAMWRAMVKGCGAAGAAVLVANMSSHGFVADWLLPLVPAVVGALAHQAGMIAERMSEDAAARKQAVEATPLRARAAEPTSNAA</sequence>
<keyword evidence="1" id="KW-0472">Membrane</keyword>
<dbReference type="RefSeq" id="WP_051802281.1">
    <property type="nucleotide sequence ID" value="NZ_BOPO01000019.1"/>
</dbReference>
<accession>A0A8J4EJC8</accession>
<gene>
    <name evidence="2" type="ORF">NUM_14200</name>
</gene>
<feature type="transmembrane region" description="Helical" evidence="1">
    <location>
        <begin position="25"/>
        <end position="44"/>
    </location>
</feature>
<name>A0A8J4EJC8_9ACTN</name>
<feature type="transmembrane region" description="Helical" evidence="1">
    <location>
        <begin position="50"/>
        <end position="69"/>
    </location>
</feature>